<proteinExistence type="predicted"/>
<keyword evidence="7" id="KW-0234">DNA repair</keyword>
<dbReference type="Proteomes" id="UP001212401">
    <property type="component" value="Unassembled WGS sequence"/>
</dbReference>
<evidence type="ECO:0000313" key="12">
    <source>
        <dbReference type="Proteomes" id="UP001527392"/>
    </source>
</evidence>
<evidence type="ECO:0000259" key="8">
    <source>
        <dbReference type="SMART" id="SM00986"/>
    </source>
</evidence>
<dbReference type="InterPro" id="IPR005122">
    <property type="entry name" value="Uracil-DNA_glycosylase-like"/>
</dbReference>
<evidence type="ECO:0000256" key="4">
    <source>
        <dbReference type="ARBA" id="ARBA00022801"/>
    </source>
</evidence>
<gene>
    <name evidence="10" type="ORF">L2504_03105</name>
    <name evidence="9" type="ORF">L2724_02630</name>
</gene>
<evidence type="ECO:0000256" key="1">
    <source>
        <dbReference type="ARBA" id="ARBA00022485"/>
    </source>
</evidence>
<dbReference type="GeneID" id="75082923"/>
<dbReference type="GO" id="GO:0097506">
    <property type="term" value="F:deaminated base DNA N-glycosylase activity"/>
    <property type="evidence" value="ECO:0007669"/>
    <property type="project" value="UniProtKB-ARBA"/>
</dbReference>
<keyword evidence="3" id="KW-0227">DNA damage</keyword>
<keyword evidence="5" id="KW-0408">Iron</keyword>
<sequence length="216" mass="24116">MIIQYPENLLAEVRQRVAGRNLAGFTPGQGKLKPDLMLVGEAPGRHEEVHNIPFSGASGKELMKMLATIGYDRDSVYITSVVRQRPYSIKEVVDKKTGAKVTKKPNRTPTKKEVLAFANLFDWELAQVQPKIIVPLGNTALQRLLGPQANIGKLHGRLLDQPIQHAKKDGSGYELATTNSLLVPMYHPAAVLYSRKLEPTILRDWQRLGEFIQNTN</sequence>
<dbReference type="RefSeq" id="WP_003716605.1">
    <property type="nucleotide sequence ID" value="NZ_CAKMAX010000029.1"/>
</dbReference>
<dbReference type="PANTHER" id="PTHR33693">
    <property type="entry name" value="TYPE-5 URACIL-DNA GLYCOSYLASE"/>
    <property type="match status" value="1"/>
</dbReference>
<dbReference type="GO" id="GO:0051539">
    <property type="term" value="F:4 iron, 4 sulfur cluster binding"/>
    <property type="evidence" value="ECO:0007669"/>
    <property type="project" value="UniProtKB-KW"/>
</dbReference>
<dbReference type="PANTHER" id="PTHR33693:SF1">
    <property type="entry name" value="TYPE-4 URACIL-DNA GLYCOSYLASE"/>
    <property type="match status" value="1"/>
</dbReference>
<name>A0AAW5WRW7_9LACO</name>
<reference evidence="9 12" key="1">
    <citation type="submission" date="2022-01" db="EMBL/GenBank/DDBJ databases">
        <title>VMRC isolate genome collection.</title>
        <authorList>
            <person name="France M."/>
            <person name="Rutt L."/>
            <person name="Humphrys M."/>
            <person name="Ravel J."/>
        </authorList>
    </citation>
    <scope>NUCLEOTIDE SEQUENCE</scope>
    <source>
        <strain evidence="10 12">C0030B4</strain>
        <strain evidence="9">C0048A1</strain>
    </source>
</reference>
<dbReference type="GO" id="GO:0046872">
    <property type="term" value="F:metal ion binding"/>
    <property type="evidence" value="ECO:0007669"/>
    <property type="project" value="UniProtKB-KW"/>
</dbReference>
<dbReference type="SMART" id="SM00987">
    <property type="entry name" value="UreE_C"/>
    <property type="match status" value="1"/>
</dbReference>
<dbReference type="InterPro" id="IPR051536">
    <property type="entry name" value="UDG_Type-4/5"/>
</dbReference>
<dbReference type="Proteomes" id="UP001527392">
    <property type="component" value="Unassembled WGS sequence"/>
</dbReference>
<dbReference type="Gene3D" id="3.40.470.10">
    <property type="entry name" value="Uracil-DNA glycosylase-like domain"/>
    <property type="match status" value="1"/>
</dbReference>
<evidence type="ECO:0000313" key="11">
    <source>
        <dbReference type="Proteomes" id="UP001212401"/>
    </source>
</evidence>
<dbReference type="SUPFAM" id="SSF52141">
    <property type="entry name" value="Uracil-DNA glycosylase-like"/>
    <property type="match status" value="1"/>
</dbReference>
<evidence type="ECO:0000256" key="6">
    <source>
        <dbReference type="ARBA" id="ARBA00023014"/>
    </source>
</evidence>
<dbReference type="Pfam" id="PF03167">
    <property type="entry name" value="UDG"/>
    <property type="match status" value="1"/>
</dbReference>
<dbReference type="EMBL" id="JAKHMS010000004">
    <property type="protein sequence ID" value="MCZ3781133.1"/>
    <property type="molecule type" value="Genomic_DNA"/>
</dbReference>
<keyword evidence="1" id="KW-0004">4Fe-4S</keyword>
<comment type="caution">
    <text evidence="9">The sequence shown here is derived from an EMBL/GenBank/DDBJ whole genome shotgun (WGS) entry which is preliminary data.</text>
</comment>
<evidence type="ECO:0000256" key="5">
    <source>
        <dbReference type="ARBA" id="ARBA00023004"/>
    </source>
</evidence>
<dbReference type="EMBL" id="JAKHPH010000004">
    <property type="protein sequence ID" value="MCZ3667184.1"/>
    <property type="molecule type" value="Genomic_DNA"/>
</dbReference>
<evidence type="ECO:0000256" key="7">
    <source>
        <dbReference type="ARBA" id="ARBA00023204"/>
    </source>
</evidence>
<feature type="domain" description="Uracil-DNA glycosylase-like" evidence="8">
    <location>
        <begin position="27"/>
        <end position="206"/>
    </location>
</feature>
<keyword evidence="12" id="KW-1185">Reference proteome</keyword>
<dbReference type="GO" id="GO:0006281">
    <property type="term" value="P:DNA repair"/>
    <property type="evidence" value="ECO:0007669"/>
    <property type="project" value="UniProtKB-KW"/>
</dbReference>
<evidence type="ECO:0000313" key="9">
    <source>
        <dbReference type="EMBL" id="MCZ3667184.1"/>
    </source>
</evidence>
<dbReference type="InterPro" id="IPR036895">
    <property type="entry name" value="Uracil-DNA_glycosylase-like_sf"/>
</dbReference>
<keyword evidence="4" id="KW-0378">Hydrolase</keyword>
<evidence type="ECO:0000313" key="10">
    <source>
        <dbReference type="EMBL" id="MCZ3781133.1"/>
    </source>
</evidence>
<organism evidence="9 11">
    <name type="scientific">Limosilactobacillus vaginalis</name>
    <dbReference type="NCBI Taxonomy" id="1633"/>
    <lineage>
        <taxon>Bacteria</taxon>
        <taxon>Bacillati</taxon>
        <taxon>Bacillota</taxon>
        <taxon>Bacilli</taxon>
        <taxon>Lactobacillales</taxon>
        <taxon>Lactobacillaceae</taxon>
        <taxon>Limosilactobacillus</taxon>
    </lineage>
</organism>
<dbReference type="CDD" id="cd10030">
    <property type="entry name" value="UDG-F4_TTUDGA_SPO1dp_like"/>
    <property type="match status" value="1"/>
</dbReference>
<protein>
    <submittedName>
        <fullName evidence="9">Uracil-DNA glycosylase</fullName>
    </submittedName>
</protein>
<accession>A0AAW5WRW7</accession>
<dbReference type="AlphaFoldDB" id="A0AAW5WRW7"/>
<keyword evidence="2" id="KW-0479">Metal-binding</keyword>
<evidence type="ECO:0000256" key="2">
    <source>
        <dbReference type="ARBA" id="ARBA00022723"/>
    </source>
</evidence>
<evidence type="ECO:0000256" key="3">
    <source>
        <dbReference type="ARBA" id="ARBA00022763"/>
    </source>
</evidence>
<dbReference type="SMART" id="SM00986">
    <property type="entry name" value="UDG"/>
    <property type="match status" value="1"/>
</dbReference>
<keyword evidence="6" id="KW-0411">Iron-sulfur</keyword>